<dbReference type="GO" id="GO:0008033">
    <property type="term" value="P:tRNA processing"/>
    <property type="evidence" value="ECO:0007669"/>
    <property type="project" value="UniProtKB-KW"/>
</dbReference>
<proteinExistence type="inferred from homology"/>
<name>M1WSZ2_9NOST</name>
<dbReference type="Gene3D" id="1.10.3090.10">
    <property type="entry name" value="cca-adding enzyme, domain 2"/>
    <property type="match status" value="1"/>
</dbReference>
<evidence type="ECO:0000256" key="10">
    <source>
        <dbReference type="ARBA" id="ARBA00022884"/>
    </source>
</evidence>
<dbReference type="GO" id="GO:0000049">
    <property type="term" value="F:tRNA binding"/>
    <property type="evidence" value="ECO:0007669"/>
    <property type="project" value="UniProtKB-KW"/>
</dbReference>
<dbReference type="InterPro" id="IPR043519">
    <property type="entry name" value="NT_sf"/>
</dbReference>
<comment type="similarity">
    <text evidence="2 11">Belongs to the tRNA nucleotidyltransferase/poly(A) polymerase family.</text>
</comment>
<keyword evidence="9" id="KW-0460">Magnesium</keyword>
<evidence type="ECO:0000256" key="6">
    <source>
        <dbReference type="ARBA" id="ARBA00022695"/>
    </source>
</evidence>
<reference evidence="13 14" key="1">
    <citation type="submission" date="2012-05" db="EMBL/GenBank/DDBJ databases">
        <authorList>
            <person name="Hilton J."/>
        </authorList>
    </citation>
    <scope>NUCLEOTIDE SEQUENCE [LARGE SCALE GENOMIC DNA]</scope>
    <source>
        <strain evidence="13 14">HH01</strain>
    </source>
</reference>
<dbReference type="Pfam" id="PF01743">
    <property type="entry name" value="PolyA_pol"/>
    <property type="match status" value="1"/>
</dbReference>
<dbReference type="PANTHER" id="PTHR47788:SF1">
    <property type="entry name" value="A-ADDING TRNA NUCLEOTIDYLTRANSFERASE"/>
    <property type="match status" value="1"/>
</dbReference>
<evidence type="ECO:0000256" key="5">
    <source>
        <dbReference type="ARBA" id="ARBA00022694"/>
    </source>
</evidence>
<dbReference type="PANTHER" id="PTHR47788">
    <property type="entry name" value="POLYA POLYMERASE"/>
    <property type="match status" value="1"/>
</dbReference>
<reference evidence="14" key="2">
    <citation type="submission" date="2016-01" db="EMBL/GenBank/DDBJ databases">
        <title>Diatom-associated endosymboitic cyanobacterium lacks core nitrogen metabolism enzymes.</title>
        <authorList>
            <person name="Hilton J.A."/>
            <person name="Foster R.A."/>
            <person name="Tripp H.J."/>
            <person name="Carter B.J."/>
            <person name="Zehr J.P."/>
            <person name="Villareal T.A."/>
        </authorList>
    </citation>
    <scope>NUCLEOTIDE SEQUENCE [LARGE SCALE GENOMIC DNA]</scope>
    <source>
        <strain evidence="14">HH01</strain>
    </source>
</reference>
<evidence type="ECO:0000256" key="9">
    <source>
        <dbReference type="ARBA" id="ARBA00022842"/>
    </source>
</evidence>
<gene>
    <name evidence="13" type="ORF">RINTHH_15340</name>
</gene>
<evidence type="ECO:0000256" key="11">
    <source>
        <dbReference type="RuleBase" id="RU003953"/>
    </source>
</evidence>
<keyword evidence="10 11" id="KW-0694">RNA-binding</keyword>
<evidence type="ECO:0000313" key="14">
    <source>
        <dbReference type="Proteomes" id="UP000053051"/>
    </source>
</evidence>
<evidence type="ECO:0000256" key="2">
    <source>
        <dbReference type="ARBA" id="ARBA00007265"/>
    </source>
</evidence>
<dbReference type="Proteomes" id="UP000053051">
    <property type="component" value="Unassembled WGS sequence"/>
</dbReference>
<keyword evidence="6 13" id="KW-0548">Nucleotidyltransferase</keyword>
<evidence type="ECO:0000259" key="12">
    <source>
        <dbReference type="Pfam" id="PF01743"/>
    </source>
</evidence>
<dbReference type="EMBL" id="CAIY01000054">
    <property type="protein sequence ID" value="CCH67689.1"/>
    <property type="molecule type" value="Genomic_DNA"/>
</dbReference>
<evidence type="ECO:0000256" key="7">
    <source>
        <dbReference type="ARBA" id="ARBA00022723"/>
    </source>
</evidence>
<evidence type="ECO:0000256" key="3">
    <source>
        <dbReference type="ARBA" id="ARBA00022555"/>
    </source>
</evidence>
<dbReference type="SUPFAM" id="SSF81301">
    <property type="entry name" value="Nucleotidyltransferase"/>
    <property type="match status" value="1"/>
</dbReference>
<dbReference type="EC" id="2.7.7.72" evidence="13"/>
<dbReference type="GO" id="GO:0046872">
    <property type="term" value="F:metal ion binding"/>
    <property type="evidence" value="ECO:0007669"/>
    <property type="project" value="UniProtKB-KW"/>
</dbReference>
<dbReference type="STRING" id="1165094.RINTHH_15340"/>
<dbReference type="CDD" id="cd05398">
    <property type="entry name" value="NT_ClassII-CCAase"/>
    <property type="match status" value="1"/>
</dbReference>
<keyword evidence="7" id="KW-0479">Metal-binding</keyword>
<evidence type="ECO:0000256" key="1">
    <source>
        <dbReference type="ARBA" id="ARBA00001946"/>
    </source>
</evidence>
<keyword evidence="5" id="KW-0819">tRNA processing</keyword>
<feature type="domain" description="Poly A polymerase head" evidence="12">
    <location>
        <begin position="15"/>
        <end position="121"/>
    </location>
</feature>
<evidence type="ECO:0000313" key="13">
    <source>
        <dbReference type="EMBL" id="CCH67689.1"/>
    </source>
</evidence>
<protein>
    <submittedName>
        <fullName evidence="13">tRNA nucleotidyltransferase, A-adding</fullName>
        <ecNumber evidence="13">2.7.7.72</ecNumber>
    </submittedName>
</protein>
<dbReference type="InterPro" id="IPR052390">
    <property type="entry name" value="tRNA_nt/polyA_polymerase"/>
</dbReference>
<sequence length="391" mass="45198">MVVDGPNQYADVGAGIELAKKLQAVYSEARLEIHGNFQTAALLWHNDSTLDSLHVDIATARTEFYPYPASNPEVKASSIWQDLYRRDFTINALALQLTPPSSGEILDFFGGLLDLEAKQIRVLHANSFIEDPTRIFRGVRFAVRFGFEIETQTQEYIRYATSSGIYEHTTKVNKHVPALQTRLKNELKHILENSHWRLVLQLLGSLGALKCIHPTLELDRQILLKLRLLDYCFHKLSYQVGLVLWQMRLEVLIAHIKPQYRSVVIQNLQLYENEIKRLQGLDTVRAEIQVCLTNCKQPSQMVQLLRQYELPLLVLVLLHSPKILRKQIWHYLNKLMYVQPIINGNDLKKLGYKPGPLYRTMLDDLLFATLDGKITNYNQAKEFLTQLYPKY</sequence>
<comment type="caution">
    <text evidence="13">The sequence shown here is derived from an EMBL/GenBank/DDBJ whole genome shotgun (WGS) entry which is preliminary data.</text>
</comment>
<keyword evidence="4 11" id="KW-0808">Transferase</keyword>
<dbReference type="GO" id="GO:0004810">
    <property type="term" value="F:CCA tRNA nucleotidyltransferase activity"/>
    <property type="evidence" value="ECO:0007669"/>
    <property type="project" value="UniProtKB-EC"/>
</dbReference>
<dbReference type="GO" id="GO:0000166">
    <property type="term" value="F:nucleotide binding"/>
    <property type="evidence" value="ECO:0007669"/>
    <property type="project" value="UniProtKB-KW"/>
</dbReference>
<organism evidence="13 14">
    <name type="scientific">Richelia intracellularis HH01</name>
    <dbReference type="NCBI Taxonomy" id="1165094"/>
    <lineage>
        <taxon>Bacteria</taxon>
        <taxon>Bacillati</taxon>
        <taxon>Cyanobacteriota</taxon>
        <taxon>Cyanophyceae</taxon>
        <taxon>Nostocales</taxon>
        <taxon>Nostocaceae</taxon>
        <taxon>Richelia</taxon>
    </lineage>
</organism>
<dbReference type="Gene3D" id="3.30.460.10">
    <property type="entry name" value="Beta Polymerase, domain 2"/>
    <property type="match status" value="1"/>
</dbReference>
<keyword evidence="14" id="KW-1185">Reference proteome</keyword>
<accession>M1WSZ2</accession>
<dbReference type="SUPFAM" id="SSF81891">
    <property type="entry name" value="Poly A polymerase C-terminal region-like"/>
    <property type="match status" value="1"/>
</dbReference>
<evidence type="ECO:0000256" key="8">
    <source>
        <dbReference type="ARBA" id="ARBA00022741"/>
    </source>
</evidence>
<evidence type="ECO:0000256" key="4">
    <source>
        <dbReference type="ARBA" id="ARBA00022679"/>
    </source>
</evidence>
<keyword evidence="8" id="KW-0547">Nucleotide-binding</keyword>
<dbReference type="InterPro" id="IPR002646">
    <property type="entry name" value="PolA_pol_head_dom"/>
</dbReference>
<keyword evidence="3" id="KW-0820">tRNA-binding</keyword>
<dbReference type="AlphaFoldDB" id="M1WSZ2"/>
<comment type="cofactor">
    <cofactor evidence="1">
        <name>Mg(2+)</name>
        <dbReference type="ChEBI" id="CHEBI:18420"/>
    </cofactor>
</comment>